<evidence type="ECO:0000313" key="2">
    <source>
        <dbReference type="EMBL" id="UVS69555.1"/>
    </source>
</evidence>
<sequence length="101" mass="11658">MPPRKERRAEESPESQILPHEDLNARQGKITGENFPDVVLEICDNCHWCATCMNGKRMQVTCPACGRRTSRIPMTMDETCILEKDEKRGITLRFVRTLPLR</sequence>
<organism evidence="2">
    <name type="scientific">Nitrososphaera viennensis</name>
    <dbReference type="NCBI Taxonomy" id="1034015"/>
    <lineage>
        <taxon>Archaea</taxon>
        <taxon>Nitrososphaerota</taxon>
        <taxon>Nitrososphaeria</taxon>
        <taxon>Nitrososphaerales</taxon>
        <taxon>Nitrososphaeraceae</taxon>
        <taxon>Nitrososphaera</taxon>
    </lineage>
</organism>
<dbReference type="GeneID" id="74945656"/>
<feature type="region of interest" description="Disordered" evidence="1">
    <location>
        <begin position="1"/>
        <end position="29"/>
    </location>
</feature>
<dbReference type="RefSeq" id="WP_144239415.1">
    <property type="nucleotide sequence ID" value="NZ_CP103305.1"/>
</dbReference>
<dbReference type="EMBL" id="CP103305">
    <property type="protein sequence ID" value="UVS69555.1"/>
    <property type="molecule type" value="Genomic_DNA"/>
</dbReference>
<accession>A0A977IEZ6</accession>
<evidence type="ECO:0000256" key="1">
    <source>
        <dbReference type="SAM" id="MobiDB-lite"/>
    </source>
</evidence>
<gene>
    <name evidence="2" type="ORF">NWT39_01925</name>
</gene>
<reference evidence="2" key="1">
    <citation type="submission" date="2022-08" db="EMBL/GenBank/DDBJ databases">
        <title>Dynamic responses of ammonia-oxidizing microbial communities induced by reactive oxygen species (ROS) in fluctuating redox aquifers.</title>
        <authorList>
            <person name="Wang P."/>
            <person name="Wang H."/>
        </authorList>
    </citation>
    <scope>NUCLEOTIDE SEQUENCE</scope>
    <source>
        <strain evidence="2">PLX03</strain>
    </source>
</reference>
<protein>
    <submittedName>
        <fullName evidence="2">Uncharacterized protein</fullName>
    </submittedName>
</protein>
<dbReference type="AlphaFoldDB" id="A0A977IEZ6"/>
<name>A0A977IEZ6_9ARCH</name>
<dbReference type="Proteomes" id="UP001059771">
    <property type="component" value="Chromosome"/>
</dbReference>
<proteinExistence type="predicted"/>